<evidence type="ECO:0000256" key="2">
    <source>
        <dbReference type="ARBA" id="ARBA00022448"/>
    </source>
</evidence>
<keyword evidence="13" id="KW-1185">Reference proteome</keyword>
<keyword evidence="6 8" id="KW-0472">Membrane</keyword>
<organism evidence="12 13">
    <name type="scientific">Mucilaginibacter defluvii</name>
    <dbReference type="NCBI Taxonomy" id="1196019"/>
    <lineage>
        <taxon>Bacteria</taxon>
        <taxon>Pseudomonadati</taxon>
        <taxon>Bacteroidota</taxon>
        <taxon>Sphingobacteriia</taxon>
        <taxon>Sphingobacteriales</taxon>
        <taxon>Sphingobacteriaceae</taxon>
        <taxon>Mucilaginibacter</taxon>
    </lineage>
</organism>
<dbReference type="NCBIfam" id="TIGR04056">
    <property type="entry name" value="OMP_RagA_SusC"/>
    <property type="match status" value="1"/>
</dbReference>
<dbReference type="InterPro" id="IPR023997">
    <property type="entry name" value="TonB-dep_OMP_SusC/RagA_CS"/>
</dbReference>
<dbReference type="Proteomes" id="UP001501436">
    <property type="component" value="Unassembled WGS sequence"/>
</dbReference>
<keyword evidence="2 8" id="KW-0813">Transport</keyword>
<dbReference type="InterPro" id="IPR039426">
    <property type="entry name" value="TonB-dep_rcpt-like"/>
</dbReference>
<sequence length="980" mass="108572">MDEVVVKTGYQSLSKERVTGSVAQIDNKLFNRSVGPNVLDRLNGVTSGLRFNGLSNTSISTNPSDRILGINIRGTSTLSRNVSTDPLIVVDNFPYEGNISNLNPNDIENITVLKDAAAASIWGARSGNGVIVITTKKGRKNQPLNVELNSNVTIQNKPNLFFDRNFLTSADYIGIERLLFGQGYYDAYLSNDPSMPPLSPVISLLAKVKNGSVSQADADRQINDRGSLDVRNDYKQYIYQKAIKQQYALNLRGGTQQNSYAFGIGYDHNSDNLVRNGFRRFTIHALNVYTPLKNLEITTGINYSRNTTLTNNRLYYGTGISVGGPVNGIYPYAQFRDASGNPASVVKDYNYEYATGASSKGFLDWTYKPLNELALGDFSTNVSDMVLKAGARYKFAPFLNVEIQYQNERQVVETRNYQSPESYNARNLVNRFTVIDQTSGKKTYQVPKGGLLDLGRYNLYSNNLRGQLSFDRTIADDHELSAIAGAEIRELSSDGYIRNSLGYDDAYGTSVGAIDYLNFLPTNPSGLAQIPMPSGNVTGTLNRYVSYFANAAYTYQNKYTVTLSGRKDGANIFGVKTNDKITPLWSSGIGWNISNESFYSIKWLPVLKARLSYGFNGNVYNGSAYVTGSYSINSLTGAQTILNLTAPNPSLSWEKVRNINAAIDFSLFKDRISATVEWYQKDGKDLVDNVPIAPSTGFTTFFANYASTQTKGVDVTLRTINSTGALLWRSTILFSTLKDKVTKFNATYTSRSLQQFGGLPVVGKPLFGLYSYRSAGLDPVNGDPQGFLNGTVSKNYANIIANFQPDSLQFHGSARPTVYGGFRNDVVYKGIELSFNITYQLGYYFRRSSTSLNYADIVSSNDGRHADFSNRWQKPGDESRTGIPSVVYPSDQNRNTFYRYSAPLIEKADHVRLQDVRLSYDLGRLLRNHKAIKGLQMYGYASNLAILWRANKSGIDPDAGSSPYTFPNPLIIAFGFNARL</sequence>
<accession>A0ABP9FP08</accession>
<evidence type="ECO:0000259" key="10">
    <source>
        <dbReference type="Pfam" id="PF00593"/>
    </source>
</evidence>
<dbReference type="InterPro" id="IPR023996">
    <property type="entry name" value="TonB-dep_OMP_SusC/RagA"/>
</dbReference>
<dbReference type="InterPro" id="IPR012910">
    <property type="entry name" value="Plug_dom"/>
</dbReference>
<keyword evidence="3 8" id="KW-1134">Transmembrane beta strand</keyword>
<evidence type="ECO:0000313" key="13">
    <source>
        <dbReference type="Proteomes" id="UP001501436"/>
    </source>
</evidence>
<gene>
    <name evidence="12" type="ORF">GCM10023313_11630</name>
</gene>
<keyword evidence="4 8" id="KW-0812">Transmembrane</keyword>
<evidence type="ECO:0000313" key="12">
    <source>
        <dbReference type="EMBL" id="GAA4910141.1"/>
    </source>
</evidence>
<dbReference type="InterPro" id="IPR037066">
    <property type="entry name" value="Plug_dom_sf"/>
</dbReference>
<dbReference type="NCBIfam" id="TIGR04057">
    <property type="entry name" value="SusC_RagA_signa"/>
    <property type="match status" value="1"/>
</dbReference>
<evidence type="ECO:0000256" key="4">
    <source>
        <dbReference type="ARBA" id="ARBA00022692"/>
    </source>
</evidence>
<dbReference type="EMBL" id="BAABJI010000001">
    <property type="protein sequence ID" value="GAA4910141.1"/>
    <property type="molecule type" value="Genomic_DNA"/>
</dbReference>
<keyword evidence="5 9" id="KW-0798">TonB box</keyword>
<dbReference type="InterPro" id="IPR000531">
    <property type="entry name" value="Beta-barrel_TonB"/>
</dbReference>
<evidence type="ECO:0000256" key="5">
    <source>
        <dbReference type="ARBA" id="ARBA00023077"/>
    </source>
</evidence>
<dbReference type="PROSITE" id="PS52016">
    <property type="entry name" value="TONB_DEPENDENT_REC_3"/>
    <property type="match status" value="1"/>
</dbReference>
<evidence type="ECO:0000256" key="7">
    <source>
        <dbReference type="ARBA" id="ARBA00023237"/>
    </source>
</evidence>
<keyword evidence="7 8" id="KW-0998">Cell outer membrane</keyword>
<proteinExistence type="inferred from homology"/>
<dbReference type="Pfam" id="PF00593">
    <property type="entry name" value="TonB_dep_Rec_b-barrel"/>
    <property type="match status" value="1"/>
</dbReference>
<comment type="subcellular location">
    <subcellularLocation>
        <location evidence="1 8">Cell outer membrane</location>
        <topology evidence="1 8">Multi-pass membrane protein</topology>
    </subcellularLocation>
</comment>
<feature type="domain" description="TonB-dependent receptor plug" evidence="11">
    <location>
        <begin position="15"/>
        <end position="130"/>
    </location>
</feature>
<evidence type="ECO:0000256" key="3">
    <source>
        <dbReference type="ARBA" id="ARBA00022452"/>
    </source>
</evidence>
<name>A0ABP9FP08_9SPHI</name>
<dbReference type="Pfam" id="PF07715">
    <property type="entry name" value="Plug"/>
    <property type="match status" value="1"/>
</dbReference>
<feature type="domain" description="TonB-dependent receptor-like beta-barrel" evidence="10">
    <location>
        <begin position="375"/>
        <end position="803"/>
    </location>
</feature>
<dbReference type="SUPFAM" id="SSF56935">
    <property type="entry name" value="Porins"/>
    <property type="match status" value="1"/>
</dbReference>
<reference evidence="13" key="1">
    <citation type="journal article" date="2019" name="Int. J. Syst. Evol. Microbiol.">
        <title>The Global Catalogue of Microorganisms (GCM) 10K type strain sequencing project: providing services to taxonomists for standard genome sequencing and annotation.</title>
        <authorList>
            <consortium name="The Broad Institute Genomics Platform"/>
            <consortium name="The Broad Institute Genome Sequencing Center for Infectious Disease"/>
            <person name="Wu L."/>
            <person name="Ma J."/>
        </authorList>
    </citation>
    <scope>NUCLEOTIDE SEQUENCE [LARGE SCALE GENOMIC DNA]</scope>
    <source>
        <strain evidence="13">JCM 18283</strain>
    </source>
</reference>
<dbReference type="Gene3D" id="2.40.170.20">
    <property type="entry name" value="TonB-dependent receptor, beta-barrel domain"/>
    <property type="match status" value="1"/>
</dbReference>
<comment type="caution">
    <text evidence="12">The sequence shown here is derived from an EMBL/GenBank/DDBJ whole genome shotgun (WGS) entry which is preliminary data.</text>
</comment>
<evidence type="ECO:0000259" key="11">
    <source>
        <dbReference type="Pfam" id="PF07715"/>
    </source>
</evidence>
<protein>
    <submittedName>
        <fullName evidence="12">SusC/RagA family TonB-linked outer membrane protein</fullName>
    </submittedName>
</protein>
<evidence type="ECO:0000256" key="1">
    <source>
        <dbReference type="ARBA" id="ARBA00004571"/>
    </source>
</evidence>
<evidence type="ECO:0000256" key="9">
    <source>
        <dbReference type="RuleBase" id="RU003357"/>
    </source>
</evidence>
<dbReference type="Gene3D" id="2.170.130.10">
    <property type="entry name" value="TonB-dependent receptor, plug domain"/>
    <property type="match status" value="1"/>
</dbReference>
<evidence type="ECO:0000256" key="8">
    <source>
        <dbReference type="PROSITE-ProRule" id="PRU01360"/>
    </source>
</evidence>
<comment type="similarity">
    <text evidence="8 9">Belongs to the TonB-dependent receptor family.</text>
</comment>
<dbReference type="InterPro" id="IPR036942">
    <property type="entry name" value="Beta-barrel_TonB_sf"/>
</dbReference>
<evidence type="ECO:0000256" key="6">
    <source>
        <dbReference type="ARBA" id="ARBA00023136"/>
    </source>
</evidence>